<proteinExistence type="predicted"/>
<evidence type="ECO:0000313" key="1">
    <source>
        <dbReference type="EMBL" id="SPD28596.1"/>
    </source>
</evidence>
<organism evidence="1">
    <name type="scientific">Fagus sylvatica</name>
    <name type="common">Beechnut</name>
    <dbReference type="NCBI Taxonomy" id="28930"/>
    <lineage>
        <taxon>Eukaryota</taxon>
        <taxon>Viridiplantae</taxon>
        <taxon>Streptophyta</taxon>
        <taxon>Embryophyta</taxon>
        <taxon>Tracheophyta</taxon>
        <taxon>Spermatophyta</taxon>
        <taxon>Magnoliopsida</taxon>
        <taxon>eudicotyledons</taxon>
        <taxon>Gunneridae</taxon>
        <taxon>Pentapetalae</taxon>
        <taxon>rosids</taxon>
        <taxon>fabids</taxon>
        <taxon>Fagales</taxon>
        <taxon>Fagaceae</taxon>
        <taxon>Fagus</taxon>
    </lineage>
</organism>
<reference evidence="1" key="1">
    <citation type="submission" date="2018-02" db="EMBL/GenBank/DDBJ databases">
        <authorList>
            <person name="Cohen D.B."/>
            <person name="Kent A.D."/>
        </authorList>
    </citation>
    <scope>NUCLEOTIDE SEQUENCE</scope>
</reference>
<accession>A0A2N9IT22</accession>
<name>A0A2N9IT22_FAGSY</name>
<sequence>MDFDFKAYKVHSAKHFSTVQAARIHSGLSFVCGKSWEGCDWAFYFAACKPSKGIAPILRRRKSDKSGFYSANSAMLSKKLPTHPMGNKHDSTPDPLLSSFIYNMPFLDPKSIPQDECFRDDASTASDVKRYTPFCSDLWGGGFY</sequence>
<protein>
    <submittedName>
        <fullName evidence="1">Uncharacterized protein</fullName>
    </submittedName>
</protein>
<dbReference type="AlphaFoldDB" id="A0A2N9IT22"/>
<gene>
    <name evidence="1" type="ORF">FSB_LOCUS56478</name>
</gene>
<dbReference type="EMBL" id="OIVN01006237">
    <property type="protein sequence ID" value="SPD28596.1"/>
    <property type="molecule type" value="Genomic_DNA"/>
</dbReference>